<keyword evidence="2" id="KW-0812">Transmembrane</keyword>
<dbReference type="EMBL" id="JAULSR010000002">
    <property type="protein sequence ID" value="KAK0631109.1"/>
    <property type="molecule type" value="Genomic_DNA"/>
</dbReference>
<dbReference type="PANTHER" id="PTHR46312">
    <property type="entry name" value="NACHT DOMAIN-CONTAINING PROTEIN"/>
    <property type="match status" value="1"/>
</dbReference>
<evidence type="ECO:0000259" key="3">
    <source>
        <dbReference type="PROSITE" id="PS50837"/>
    </source>
</evidence>
<comment type="caution">
    <text evidence="4">The sequence shown here is derived from an EMBL/GenBank/DDBJ whole genome shotgun (WGS) entry which is preliminary data.</text>
</comment>
<feature type="domain" description="NACHT" evidence="3">
    <location>
        <begin position="415"/>
        <end position="546"/>
    </location>
</feature>
<sequence length="1280" mass="148009">MDRDASGAMNPPTVIAFCLSGAVVLYLWLYSRLARVHLRQVYPATEDPEQHEQDTDIDIIAIHGLDTNSEETWTWKDPKHPGVPVNWLQHDTMLPSKVKRVRIFTCDWSADLLQPSDLVQKTEEEFALLLLEDIQRERQMNGHASATRGIIFLATPFRGTSFRDVAAFTEPCLQFWALIRGRQVSNLLSITKESTFDIEKLVRDFTLLCQDEEHPCQVFNFYEKGKTSLPSKVFPWLPAWLRQEKQLVNKSSATLDIVRHPLPLSRPHGLMNKFSHSTCSDHCKQPCEERGDFDLVCGKIQEFLQKIREGSPIKQADDWIRENCYTEDKLKIERLSGERLLMDRCYINLAIVEQPMRDAARSKKELKNGDAPPSSSQFSLQTRLKIETPEENVQIDLPTLFKERKDSNNKTIKPRRILIRGRAGVGKTTLCKKIVYEFSRRSEEFRHWNQLFDRVLWVPLRKLKELPPEQYDLEGLFYYEYFAQQKHEIRTTSVNELRRSVENRTLFILDGLDEIFQELSHKDYKSGFLEQLLNQPDVIITSRPHASFPAGTSPPDLELETIGFYPDQVKAYIEKAFVDPETGNPDSEKSGKVQSFLRRHWLLESLVQIPIQLDALCYPWDDHRGKDMLQTMTTIYQAIERRLWKKDAVRLGKQLHDGQRLTDLIVQPYHSSEIEGLVETELRLLESLAFTGLHSDVIDFQPWHRDEVSKQFKPAGVLDSLDNTFARLSFLRTSDSSSDGRSREYHFLHLTYQEYFAARYFGDVKKTKPTTFLQEHKYDPRYDIFWRFVAGLGGKTLGFFQAIEEEPCDLSTYKHQHLVINCLKEMLFECDFIGTSRLVCEMELPVLVSASPKSRIILFKSLYNRPVIPSEVIHLAMGCLKGNDSHIRWRAIIILGKQSQLSDEALGAIIIRLGDKNWSVQLEAIKILRKQSQLSDKNFKAIITQFEDKDSNIRSAAIKTFREHSQLNDEALVAIITRLDDENSSVRLAAIQILREKSQLSYKTLEAIIARCDDQDWSVRWKALNILGKQSQFSDKTLEDIIARCDDQDWSIRWEALNIFEKQSQFSDKTLEAIIARDKTFETLEVIIARWHDKDSHIQWDAIKILGKQSQLSDKVLEAILARLDDEVSGGIQCEALEILGRQSQLSDKVLQAIAARLDDKDTHVRWGAIDTLREQSELSDEVLEDILARLDREYVADIRYKIIDTLGKQSLLSDKALKAIIERLNDHYPIVQSAAIRILGKQSQLSDEALEAAINILPPFFWEHSFARRVWAWWNDISF</sequence>
<dbReference type="PANTHER" id="PTHR46312:SF2">
    <property type="entry name" value="NUCLEOTIDE-BINDING OLIGOMERIZATION DOMAIN-CONTAINING PROTEIN 2-LIKE"/>
    <property type="match status" value="1"/>
</dbReference>
<accession>A0AA39XBY4</accession>
<gene>
    <name evidence="4" type="ORF">B0T17DRAFT_607771</name>
</gene>
<evidence type="ECO:0000256" key="2">
    <source>
        <dbReference type="SAM" id="Phobius"/>
    </source>
</evidence>
<keyword evidence="2" id="KW-1133">Transmembrane helix</keyword>
<reference evidence="4" key="1">
    <citation type="submission" date="2023-06" db="EMBL/GenBank/DDBJ databases">
        <title>Genome-scale phylogeny and comparative genomics of the fungal order Sordariales.</title>
        <authorList>
            <consortium name="Lawrence Berkeley National Laboratory"/>
            <person name="Hensen N."/>
            <person name="Bonometti L."/>
            <person name="Westerberg I."/>
            <person name="Brannstrom I.O."/>
            <person name="Guillou S."/>
            <person name="Cros-Aarteil S."/>
            <person name="Calhoun S."/>
            <person name="Haridas S."/>
            <person name="Kuo A."/>
            <person name="Mondo S."/>
            <person name="Pangilinan J."/>
            <person name="Riley R."/>
            <person name="LaButti K."/>
            <person name="Andreopoulos B."/>
            <person name="Lipzen A."/>
            <person name="Chen C."/>
            <person name="Yanf M."/>
            <person name="Daum C."/>
            <person name="Ng V."/>
            <person name="Clum A."/>
            <person name="Steindorff A."/>
            <person name="Ohm R."/>
            <person name="Martin F."/>
            <person name="Silar P."/>
            <person name="Natvig D."/>
            <person name="Lalanne C."/>
            <person name="Gautier V."/>
            <person name="Ament-velasquez S.L."/>
            <person name="Kruys A."/>
            <person name="Hutchinson M.I."/>
            <person name="Powell A.J."/>
            <person name="Barry K."/>
            <person name="Miller A.N."/>
            <person name="Grigoriev I.V."/>
            <person name="Debuchy R."/>
            <person name="Gladieux P."/>
            <person name="Thoren M.H."/>
            <person name="Johannesson H."/>
        </authorList>
    </citation>
    <scope>NUCLEOTIDE SEQUENCE</scope>
    <source>
        <strain evidence="4">SMH3391-2</strain>
    </source>
</reference>
<keyword evidence="5" id="KW-1185">Reference proteome</keyword>
<dbReference type="PROSITE" id="PS50837">
    <property type="entry name" value="NACHT"/>
    <property type="match status" value="1"/>
</dbReference>
<dbReference type="InterPro" id="IPR011989">
    <property type="entry name" value="ARM-like"/>
</dbReference>
<dbReference type="Proteomes" id="UP001174934">
    <property type="component" value="Unassembled WGS sequence"/>
</dbReference>
<evidence type="ECO:0000313" key="4">
    <source>
        <dbReference type="EMBL" id="KAK0631109.1"/>
    </source>
</evidence>
<dbReference type="Pfam" id="PF23238">
    <property type="entry name" value="DUF7068"/>
    <property type="match status" value="1"/>
</dbReference>
<dbReference type="SMART" id="SM00382">
    <property type="entry name" value="AAA"/>
    <property type="match status" value="1"/>
</dbReference>
<evidence type="ECO:0000313" key="5">
    <source>
        <dbReference type="Proteomes" id="UP001174934"/>
    </source>
</evidence>
<dbReference type="AlphaFoldDB" id="A0AA39XBY4"/>
<dbReference type="InterPro" id="IPR055496">
    <property type="entry name" value="DUF7068"/>
</dbReference>
<feature type="transmembrane region" description="Helical" evidence="2">
    <location>
        <begin position="12"/>
        <end position="30"/>
    </location>
</feature>
<evidence type="ECO:0000256" key="1">
    <source>
        <dbReference type="SAM" id="MobiDB-lite"/>
    </source>
</evidence>
<dbReference type="SUPFAM" id="SSF52540">
    <property type="entry name" value="P-loop containing nucleoside triphosphate hydrolases"/>
    <property type="match status" value="1"/>
</dbReference>
<keyword evidence="2" id="KW-0472">Membrane</keyword>
<dbReference type="Pfam" id="PF05729">
    <property type="entry name" value="NACHT"/>
    <property type="match status" value="1"/>
</dbReference>
<dbReference type="InterPro" id="IPR007111">
    <property type="entry name" value="NACHT_NTPase"/>
</dbReference>
<protein>
    <recommendedName>
        <fullName evidence="3">NACHT domain-containing protein</fullName>
    </recommendedName>
</protein>
<feature type="region of interest" description="Disordered" evidence="1">
    <location>
        <begin position="360"/>
        <end position="379"/>
    </location>
</feature>
<dbReference type="InterPro" id="IPR016024">
    <property type="entry name" value="ARM-type_fold"/>
</dbReference>
<dbReference type="InterPro" id="IPR027417">
    <property type="entry name" value="P-loop_NTPase"/>
</dbReference>
<organism evidence="4 5">
    <name type="scientific">Bombardia bombarda</name>
    <dbReference type="NCBI Taxonomy" id="252184"/>
    <lineage>
        <taxon>Eukaryota</taxon>
        <taxon>Fungi</taxon>
        <taxon>Dikarya</taxon>
        <taxon>Ascomycota</taxon>
        <taxon>Pezizomycotina</taxon>
        <taxon>Sordariomycetes</taxon>
        <taxon>Sordariomycetidae</taxon>
        <taxon>Sordariales</taxon>
        <taxon>Lasiosphaeriaceae</taxon>
        <taxon>Bombardia</taxon>
    </lineage>
</organism>
<dbReference type="Gene3D" id="3.40.50.300">
    <property type="entry name" value="P-loop containing nucleotide triphosphate hydrolases"/>
    <property type="match status" value="1"/>
</dbReference>
<dbReference type="SUPFAM" id="SSF48371">
    <property type="entry name" value="ARM repeat"/>
    <property type="match status" value="1"/>
</dbReference>
<dbReference type="InterPro" id="IPR003593">
    <property type="entry name" value="AAA+_ATPase"/>
</dbReference>
<dbReference type="Gene3D" id="1.25.10.10">
    <property type="entry name" value="Leucine-rich Repeat Variant"/>
    <property type="match status" value="2"/>
</dbReference>
<dbReference type="Pfam" id="PF13646">
    <property type="entry name" value="HEAT_2"/>
    <property type="match status" value="1"/>
</dbReference>
<proteinExistence type="predicted"/>
<name>A0AA39XBY4_9PEZI</name>